<organism evidence="1 2">
    <name type="scientific">Tuber magnatum</name>
    <name type="common">white Piedmont truffle</name>
    <dbReference type="NCBI Taxonomy" id="42249"/>
    <lineage>
        <taxon>Eukaryota</taxon>
        <taxon>Fungi</taxon>
        <taxon>Dikarya</taxon>
        <taxon>Ascomycota</taxon>
        <taxon>Pezizomycotina</taxon>
        <taxon>Pezizomycetes</taxon>
        <taxon>Pezizales</taxon>
        <taxon>Tuberaceae</taxon>
        <taxon>Tuber</taxon>
    </lineage>
</organism>
<evidence type="ECO:0000313" key="1">
    <source>
        <dbReference type="EMBL" id="PWW75567.1"/>
    </source>
</evidence>
<protein>
    <submittedName>
        <fullName evidence="1">Uncharacterized protein</fullName>
    </submittedName>
</protein>
<evidence type="ECO:0000313" key="2">
    <source>
        <dbReference type="Proteomes" id="UP000246991"/>
    </source>
</evidence>
<accession>A0A317SPR0</accession>
<sequence>GAAKCYTRDNCEYTIDGLLQTLPTALSSIPNSTIHAFYHKCLQYIQVYIDKIHFATPEYKQYLKTYKSHQHVYFLMNDM</sequence>
<proteinExistence type="predicted"/>
<name>A0A317SPR0_9PEZI</name>
<feature type="non-terminal residue" evidence="1">
    <location>
        <position position="1"/>
    </location>
</feature>
<dbReference type="OrthoDB" id="5401962at2759"/>
<dbReference type="STRING" id="42249.A0A317SPR0"/>
<reference evidence="1 2" key="1">
    <citation type="submission" date="2018-03" db="EMBL/GenBank/DDBJ databases">
        <title>Genomes of Pezizomycetes fungi and the evolution of truffles.</title>
        <authorList>
            <person name="Murat C."/>
            <person name="Payen T."/>
            <person name="Noel B."/>
            <person name="Kuo A."/>
            <person name="Martin F.M."/>
        </authorList>
    </citation>
    <scope>NUCLEOTIDE SEQUENCE [LARGE SCALE GENOMIC DNA]</scope>
    <source>
        <strain evidence="1">091103-1</strain>
    </source>
</reference>
<dbReference type="AlphaFoldDB" id="A0A317SPR0"/>
<dbReference type="Proteomes" id="UP000246991">
    <property type="component" value="Unassembled WGS sequence"/>
</dbReference>
<keyword evidence="2" id="KW-1185">Reference proteome</keyword>
<comment type="caution">
    <text evidence="1">The sequence shown here is derived from an EMBL/GenBank/DDBJ whole genome shotgun (WGS) entry which is preliminary data.</text>
</comment>
<dbReference type="EMBL" id="PYWC01000044">
    <property type="protein sequence ID" value="PWW75567.1"/>
    <property type="molecule type" value="Genomic_DNA"/>
</dbReference>
<gene>
    <name evidence="1" type="ORF">C7212DRAFT_204958</name>
</gene>